<proteinExistence type="predicted"/>
<evidence type="ECO:0000256" key="6">
    <source>
        <dbReference type="ARBA" id="ARBA00023242"/>
    </source>
</evidence>
<keyword evidence="6" id="KW-0539">Nucleus</keyword>
<dbReference type="EMBL" id="JACGWL010000016">
    <property type="protein sequence ID" value="KAK4385058.1"/>
    <property type="molecule type" value="Genomic_DNA"/>
</dbReference>
<dbReference type="Pfam" id="PF00010">
    <property type="entry name" value="HLH"/>
    <property type="match status" value="1"/>
</dbReference>
<evidence type="ECO:0000313" key="9">
    <source>
        <dbReference type="Proteomes" id="UP001289374"/>
    </source>
</evidence>
<comment type="subunit">
    <text evidence="2">Homodimer.</text>
</comment>
<organism evidence="8 9">
    <name type="scientific">Sesamum angolense</name>
    <dbReference type="NCBI Taxonomy" id="2727404"/>
    <lineage>
        <taxon>Eukaryota</taxon>
        <taxon>Viridiplantae</taxon>
        <taxon>Streptophyta</taxon>
        <taxon>Embryophyta</taxon>
        <taxon>Tracheophyta</taxon>
        <taxon>Spermatophyta</taxon>
        <taxon>Magnoliopsida</taxon>
        <taxon>eudicotyledons</taxon>
        <taxon>Gunneridae</taxon>
        <taxon>Pentapetalae</taxon>
        <taxon>asterids</taxon>
        <taxon>lamiids</taxon>
        <taxon>Lamiales</taxon>
        <taxon>Pedaliaceae</taxon>
        <taxon>Sesamum</taxon>
    </lineage>
</organism>
<evidence type="ECO:0000256" key="1">
    <source>
        <dbReference type="ARBA" id="ARBA00004123"/>
    </source>
</evidence>
<keyword evidence="5" id="KW-0804">Transcription</keyword>
<dbReference type="InterPro" id="IPR011598">
    <property type="entry name" value="bHLH_dom"/>
</dbReference>
<evidence type="ECO:0000259" key="7">
    <source>
        <dbReference type="PROSITE" id="PS50888"/>
    </source>
</evidence>
<comment type="subcellular location">
    <subcellularLocation>
        <location evidence="1">Nucleus</location>
    </subcellularLocation>
</comment>
<evidence type="ECO:0000313" key="8">
    <source>
        <dbReference type="EMBL" id="KAK4385058.1"/>
    </source>
</evidence>
<keyword evidence="4" id="KW-0238">DNA-binding</keyword>
<dbReference type="GO" id="GO:0000981">
    <property type="term" value="F:DNA-binding transcription factor activity, RNA polymerase II-specific"/>
    <property type="evidence" value="ECO:0007669"/>
    <property type="project" value="TreeGrafter"/>
</dbReference>
<sequence>MLSNMFPLQYSDDQFQEPILGQDLSVDHAFLDSSSNLVPRSTKKRQTRAKSGFLQEPNDCKLRKIVHRDIERQRRQQMASLYASLRSLLPLEYIKGKRSISDHMQEAVNYIKHMEKNTKELRMRRDKLMKRLSERTGSEISVRLPTCVTVSCCPNGGAVEILISCGSKEEEGFPLSRVLMELLKTGLNIVSCISTKANDRFLHRIQTEVNDLTYINLPELQQILTKVVNFT</sequence>
<dbReference type="AlphaFoldDB" id="A0AAE1W1K2"/>
<dbReference type="PANTHER" id="PTHR13935">
    <property type="entry name" value="ACHAETE-SCUTE TRANSCRIPTION FACTOR-RELATED"/>
    <property type="match status" value="1"/>
</dbReference>
<dbReference type="PROSITE" id="PS50888">
    <property type="entry name" value="BHLH"/>
    <property type="match status" value="1"/>
</dbReference>
<dbReference type="Gene3D" id="4.10.280.10">
    <property type="entry name" value="Helix-loop-helix DNA-binding domain"/>
    <property type="match status" value="1"/>
</dbReference>
<evidence type="ECO:0000256" key="2">
    <source>
        <dbReference type="ARBA" id="ARBA00011738"/>
    </source>
</evidence>
<gene>
    <name evidence="8" type="ORF">Sango_2629800</name>
</gene>
<keyword evidence="3" id="KW-0805">Transcription regulation</keyword>
<dbReference type="PANTHER" id="PTHR13935:SF106">
    <property type="entry name" value="ACHAETE-SCUTE COMPLEX PROTEIN T5-RELATED"/>
    <property type="match status" value="1"/>
</dbReference>
<feature type="domain" description="BHLH" evidence="7">
    <location>
        <begin position="62"/>
        <end position="114"/>
    </location>
</feature>
<dbReference type="GO" id="GO:0090575">
    <property type="term" value="C:RNA polymerase II transcription regulator complex"/>
    <property type="evidence" value="ECO:0007669"/>
    <property type="project" value="TreeGrafter"/>
</dbReference>
<dbReference type="SMART" id="SM00353">
    <property type="entry name" value="HLH"/>
    <property type="match status" value="1"/>
</dbReference>
<reference evidence="8" key="1">
    <citation type="submission" date="2020-06" db="EMBL/GenBank/DDBJ databases">
        <authorList>
            <person name="Li T."/>
            <person name="Hu X."/>
            <person name="Zhang T."/>
            <person name="Song X."/>
            <person name="Zhang H."/>
            <person name="Dai N."/>
            <person name="Sheng W."/>
            <person name="Hou X."/>
            <person name="Wei L."/>
        </authorList>
    </citation>
    <scope>NUCLEOTIDE SEQUENCE</scope>
    <source>
        <strain evidence="8">K16</strain>
        <tissue evidence="8">Leaf</tissue>
    </source>
</reference>
<dbReference type="CDD" id="cd18914">
    <property type="entry name" value="bHLH_AtORG2_like"/>
    <property type="match status" value="1"/>
</dbReference>
<protein>
    <submittedName>
        <fullName evidence="8">Transcription factor</fullName>
    </submittedName>
</protein>
<dbReference type="InterPro" id="IPR015660">
    <property type="entry name" value="MASH1/Ascl1a-like"/>
</dbReference>
<dbReference type="SUPFAM" id="SSF47459">
    <property type="entry name" value="HLH, helix-loop-helix DNA-binding domain"/>
    <property type="match status" value="1"/>
</dbReference>
<dbReference type="FunFam" id="4.10.280.10:FF:000085">
    <property type="entry name" value="Transcription factor bHLH126"/>
    <property type="match status" value="1"/>
</dbReference>
<evidence type="ECO:0000256" key="5">
    <source>
        <dbReference type="ARBA" id="ARBA00023163"/>
    </source>
</evidence>
<evidence type="ECO:0000256" key="4">
    <source>
        <dbReference type="ARBA" id="ARBA00023125"/>
    </source>
</evidence>
<dbReference type="GO" id="GO:0046983">
    <property type="term" value="F:protein dimerization activity"/>
    <property type="evidence" value="ECO:0007669"/>
    <property type="project" value="InterPro"/>
</dbReference>
<name>A0AAE1W1K2_9LAMI</name>
<dbReference type="InterPro" id="IPR036638">
    <property type="entry name" value="HLH_DNA-bd_sf"/>
</dbReference>
<comment type="caution">
    <text evidence="8">The sequence shown here is derived from an EMBL/GenBank/DDBJ whole genome shotgun (WGS) entry which is preliminary data.</text>
</comment>
<accession>A0AAE1W1K2</accession>
<reference evidence="8" key="2">
    <citation type="journal article" date="2024" name="Plant">
        <title>Genomic evolution and insights into agronomic trait innovations of Sesamum species.</title>
        <authorList>
            <person name="Miao H."/>
            <person name="Wang L."/>
            <person name="Qu L."/>
            <person name="Liu H."/>
            <person name="Sun Y."/>
            <person name="Le M."/>
            <person name="Wang Q."/>
            <person name="Wei S."/>
            <person name="Zheng Y."/>
            <person name="Lin W."/>
            <person name="Duan Y."/>
            <person name="Cao H."/>
            <person name="Xiong S."/>
            <person name="Wang X."/>
            <person name="Wei L."/>
            <person name="Li C."/>
            <person name="Ma Q."/>
            <person name="Ju M."/>
            <person name="Zhao R."/>
            <person name="Li G."/>
            <person name="Mu C."/>
            <person name="Tian Q."/>
            <person name="Mei H."/>
            <person name="Zhang T."/>
            <person name="Gao T."/>
            <person name="Zhang H."/>
        </authorList>
    </citation>
    <scope>NUCLEOTIDE SEQUENCE</scope>
    <source>
        <strain evidence="8">K16</strain>
    </source>
</reference>
<dbReference type="GO" id="GO:0000977">
    <property type="term" value="F:RNA polymerase II transcription regulatory region sequence-specific DNA binding"/>
    <property type="evidence" value="ECO:0007669"/>
    <property type="project" value="TreeGrafter"/>
</dbReference>
<dbReference type="Proteomes" id="UP001289374">
    <property type="component" value="Unassembled WGS sequence"/>
</dbReference>
<keyword evidence="9" id="KW-1185">Reference proteome</keyword>
<evidence type="ECO:0000256" key="3">
    <source>
        <dbReference type="ARBA" id="ARBA00023015"/>
    </source>
</evidence>